<evidence type="ECO:0000313" key="3">
    <source>
        <dbReference type="Proteomes" id="UP001162640"/>
    </source>
</evidence>
<accession>A0A9W7DZ45</accession>
<name>A0A9W7DZ45_9STRA</name>
<comment type="caution">
    <text evidence="2">The sequence shown here is derived from an EMBL/GenBank/DDBJ whole genome shotgun (WGS) entry which is preliminary data.</text>
</comment>
<dbReference type="EMBL" id="BLQM01000048">
    <property type="protein sequence ID" value="GMH56023.1"/>
    <property type="molecule type" value="Genomic_DNA"/>
</dbReference>
<gene>
    <name evidence="2" type="ORF">TL16_g02042</name>
</gene>
<organism evidence="2 3">
    <name type="scientific">Triparma laevis f. inornata</name>
    <dbReference type="NCBI Taxonomy" id="1714386"/>
    <lineage>
        <taxon>Eukaryota</taxon>
        <taxon>Sar</taxon>
        <taxon>Stramenopiles</taxon>
        <taxon>Ochrophyta</taxon>
        <taxon>Bolidophyceae</taxon>
        <taxon>Parmales</taxon>
        <taxon>Triparmaceae</taxon>
        <taxon>Triparma</taxon>
    </lineage>
</organism>
<evidence type="ECO:0000256" key="1">
    <source>
        <dbReference type="SAM" id="Coils"/>
    </source>
</evidence>
<reference evidence="3" key="1">
    <citation type="journal article" date="2023" name="Commun. Biol.">
        <title>Genome analysis of Parmales, the sister group of diatoms, reveals the evolutionary specialization of diatoms from phago-mixotrophs to photoautotrophs.</title>
        <authorList>
            <person name="Ban H."/>
            <person name="Sato S."/>
            <person name="Yoshikawa S."/>
            <person name="Yamada K."/>
            <person name="Nakamura Y."/>
            <person name="Ichinomiya M."/>
            <person name="Sato N."/>
            <person name="Blanc-Mathieu R."/>
            <person name="Endo H."/>
            <person name="Kuwata A."/>
            <person name="Ogata H."/>
        </authorList>
    </citation>
    <scope>NUCLEOTIDE SEQUENCE [LARGE SCALE GENOMIC DNA]</scope>
</reference>
<sequence length="2624" mass="311064">MPSSENETTAALKQIFSSYSSAPATPLSSRSASHDISYSRTLQNQRAWSLESLKVENEDLKYLVGKLEEDVRGLEEELDGEKGRQWRKHDKAGRNSALLKMEHSIKTLALFALYRYRTKLLHSFTSLKLRLTHKSNQKTHSLALKNAKRKAILSLLTSKYKYQILRSFNTLKLSLKIGKVTSSKNALKTHILNSGLTILRCLLSMNSSSKINKAFIIWKAIYNKDKNWRKFFKAVAGRKKESVLRRALGKFKENKEGGRRKEGSKTTSLHLLSKLATKMSKKRLPTAYAKWVEAVAFSRQVEAKYALALKMLSNTHTRRRIQALSKAWRSWIQGRIQNLQNKEMKLSEHLTNLKSGLLTCKKTKALSYLDTLLKTYVKDHLKRGFRMWLNFSQWTNIIKQKRKVKLELLEKWRNRKGLAWAVYTWKGEGMRRRKVSRILNKINDHLSSQSKRIAWAAFQFNSILTRKIQSARAQSAKDLMRIILAKGKDEVRSKFYVWTHAVHKFKLQELQSDAVTNTMRIAASKIKMEIMQGVLSKVARAFRKWIDVIIYEDKRADNVFLGVDLVRRAVQSFKRKTVAAAWNSWFSKWLSWKKNQRKQKISIRIINHTIRKLLHKTLSTSFNHWVKKIAAFNASLLKQKILSIHSNNGLEKLKFLFKSRQAQNVSRAFNKWKWMVFENFQKIKILKRALFKFSRNQAYHAFSNWAELTFQFKKKKQEQHQALTTMRRVLTRLDERELSKAYNSWKQTLTNHKQLQKHKDFALKLLMSYAIKNKESAVKFGFEKWKHDYLKIKSQLKQKREGLEFFAKVAARSKTFVRRIYFARWKWVNNWTMLMSSQSNKVLTKMITVFAHSFKDAKYKAFSIWRRYNSLLKNHHTGVRHRSELNKLHDQIDSYNSIMKINSSMILKRVCTSITTRDLSIGFSTWLRHTVGVRSNRSNLVKVCRAWFRRMLIAPWKQWSHFVAEDRARRHLQPKIIIKIMKSTRLKLLAASFRTFYSNIYLDHNDKHHRFHRNVHHHRNKDYFYKLACRLALSMESQGLYAAWTTWCEHHEEGLRIEAEKESQKSGIFRVCFRMANKKLSAGFYTWKSRTISLQNQAILQNQLKLSSSNTIKLYFLKMIYTKELAAFKVWKSAIDQKIRATRNLNSYFCRATNRLLSLGWEMWVRALKQIHSNLRREQQKKIVIKRILLRMINVEQSAVFNWWNYATRQLRKEEENIKHKLNLLLTTFKRLVFHSLHRGVHTWKRQIQLQKHAETKLTSSISLMKTALFTILNKELTYGFKVWAAKIKHDVALSNAGKLFARRILGFQRAQLRSGFDRLKSHTNLLFQICKTGDMKLKSQGAAVEIFVRWIRRSPGAGFKIWKLRVAAEKKREEMKKRAATLVIKSIVRSLKETLNRAFFHWHSTTQTRHRLQRILTRYMLNRSVLLALNQWKHFVDSVHLSDDKKLRCCQMLKSSLYHQMGKQLATAFFQWEAFRLDCRVRDGKMRVFGTKLVERLKKWQFVSVNSSFQIWKRAIKQMLEIEALQSWKDMAELNDTDNVDLKRSSAFMNISKTLQRVMHHTLCKSWTKWKYNVQHLISSDFLKKLKDDQLRRVIRRWTTRKLSKGFFTWQINVEIKLRKCLVMTKVVASFLKAKVAATFVFWAKEVHRTNHEAIARKSAVRAIVRLSRVGDYKKITRGWRTWREYVIKEQLAFSKALASNPQSQLDSAVKKEEVKLKMHFTRKAATRVIRRWVQAKAWDAFEIWKDTTVRVKFHEEKGGRMLKILNRIVTRRIKGRVGVSFWVWKVHSEVVKRREQEQERVGENKKYGTRMMTMILINDLTRQLSKGFNKWLNFMKDDRELEKLSVQNTSNFFAILSNAFEKMTHDSNRLRFMHWKLQAAFEKKTERGVKVCSRMIMRCQKAGLIKSWVKWISAWKSDKNKKRRLKGAVNRMLKRQLHIGFGLFKTKFLLARAAAITAQHNKERRQFRIKAILVRRVKMGVRGGFWRWRVFSEQFDRKAEGAKRAAVIYKRRMEAAVRGMWKWWKSWTLDAVRAEHDYHDAKRRGGLSMLRVLNALLRKDLLKGWQAWSKFCWSARSGRGIVRGVILALEKRELFQGFRKWFDVVKAYKAMIKMSITLARLQKSALYASYRQWSAAAIEIKAAETKLTLSKIIMKKVVAQLLKIMLWNGFGRFLRMNRMVKSMELLNRFKLRVLNRRYLSGFNKWKTMFIVVTLKEAKFQAGVRRVFNLLQHKSTHRVGTVERAFKLWHRDEKHYSLLESLKDSGTRRMIGVIWMGVVSRYARAWRTWLHFNHLKEENLLKKTLNMKRVVQKLLGGNMYLSFNLWKKNTVYDPNLTRVVKENNTWRGVVGLGMCARVMKNREAFFMVKGWRKWVDVVRGGKRWMKCFLDVGKRECKMAWRKWIIVVMEGRKRELKNETKGVALKALLVKSWGTKKVWGFEMLKLEVARWRERQWLEERRVASLHRWMNGARRRGKREGFNTWLQAVQIFRDREKVQETGGKIMKRILDRVLYTKFRRRAFSRWWSNAKTEVIYDQLIRGMGNTSQGTVNTDPLKLSKQRVACHSVKHICEKFEKRTLLKAWKVLVDVLSAWKFNKEIDREYLYLEGIMNSFSRLQERSGINI</sequence>
<proteinExistence type="predicted"/>
<dbReference type="Proteomes" id="UP001162640">
    <property type="component" value="Unassembled WGS sequence"/>
</dbReference>
<evidence type="ECO:0000313" key="2">
    <source>
        <dbReference type="EMBL" id="GMH56023.1"/>
    </source>
</evidence>
<feature type="coiled-coil region" evidence="1">
    <location>
        <begin position="50"/>
        <end position="84"/>
    </location>
</feature>
<keyword evidence="1" id="KW-0175">Coiled coil</keyword>
<protein>
    <submittedName>
        <fullName evidence="2">Uncharacterized protein</fullName>
    </submittedName>
</protein>